<reference evidence="2" key="1">
    <citation type="submission" date="2009-07" db="EMBL/GenBank/DDBJ databases">
        <title>Complete sequence of chromosome of Methylovorus sp. SIP3-4.</title>
        <authorList>
            <person name="Lucas S."/>
            <person name="Copeland A."/>
            <person name="Lapidus A."/>
            <person name="Glavina del Rio T."/>
            <person name="Tice H."/>
            <person name="Bruce D."/>
            <person name="Goodwin L."/>
            <person name="Pitluck S."/>
            <person name="Clum A."/>
            <person name="Larimer F."/>
            <person name="Land M."/>
            <person name="Hauser L."/>
            <person name="Kyrpides N."/>
            <person name="Mikhailova N."/>
            <person name="Kayluzhnaya M."/>
            <person name="Chistoserdova L."/>
        </authorList>
    </citation>
    <scope>NUCLEOTIDE SEQUENCE [LARGE SCALE GENOMIC DNA]</scope>
    <source>
        <strain evidence="2">SIP3-4</strain>
    </source>
</reference>
<evidence type="ECO:0000313" key="2">
    <source>
        <dbReference type="Proteomes" id="UP000002743"/>
    </source>
</evidence>
<reference evidence="1 2" key="2">
    <citation type="journal article" date="2011" name="J. Bacteriol.">
        <title>Genomes of three methylotrophs from a single niche uncover genetic and metabolic divergence of Methylophilaceae.</title>
        <authorList>
            <person name="Lapidus A."/>
            <person name="Clum A."/>
            <person name="Labutti K."/>
            <person name="Kaluzhnaya M.G."/>
            <person name="Lim S."/>
            <person name="Beck D.A."/>
            <person name="Glavina Del Rio T."/>
            <person name="Nolan M."/>
            <person name="Mavromatis K."/>
            <person name="Huntemann M."/>
            <person name="Lucas S."/>
            <person name="Lidstrom M.E."/>
            <person name="Ivanova N."/>
            <person name="Chistoserdova L."/>
        </authorList>
    </citation>
    <scope>NUCLEOTIDE SEQUENCE [LARGE SCALE GENOMIC DNA]</scope>
    <source>
        <strain evidence="1 2">SIP3-4</strain>
    </source>
</reference>
<accession>C6XE82</accession>
<gene>
    <name evidence="1" type="ordered locus">Msip34_1612</name>
</gene>
<organism evidence="1 2">
    <name type="scientific">Methylovorus glucosotrophus (strain SIP3-4)</name>
    <dbReference type="NCBI Taxonomy" id="582744"/>
    <lineage>
        <taxon>Bacteria</taxon>
        <taxon>Pseudomonadati</taxon>
        <taxon>Pseudomonadota</taxon>
        <taxon>Betaproteobacteria</taxon>
        <taxon>Nitrosomonadales</taxon>
        <taxon>Methylophilaceae</taxon>
        <taxon>Methylovorus</taxon>
    </lineage>
</organism>
<dbReference type="EMBL" id="CP001674">
    <property type="protein sequence ID" value="ACT50857.1"/>
    <property type="molecule type" value="Genomic_DNA"/>
</dbReference>
<protein>
    <submittedName>
        <fullName evidence="1">Uncharacterized protein</fullName>
    </submittedName>
</protein>
<name>C6XE82_METGS</name>
<dbReference type="RefSeq" id="WP_015830272.1">
    <property type="nucleotide sequence ID" value="NC_012969.1"/>
</dbReference>
<dbReference type="Proteomes" id="UP000002743">
    <property type="component" value="Chromosome"/>
</dbReference>
<keyword evidence="2" id="KW-1185">Reference proteome</keyword>
<dbReference type="HOGENOM" id="CLU_1957015_0_0_4"/>
<evidence type="ECO:0000313" key="1">
    <source>
        <dbReference type="EMBL" id="ACT50857.1"/>
    </source>
</evidence>
<dbReference type="KEGG" id="mei:Msip34_1612"/>
<sequence length="128" mass="13476">MSMNFAVITPSKDPSTNAIFTAYNGELPAVLAMLKAASELSGAGGVIENLTTVLNAYLGAENFTVAALSTMNVDNGVNGTYLVDASYVITERYGDGSNPDALSVTNLDELSEVPYYEAVLEEIRGLLS</sequence>
<dbReference type="STRING" id="582744.Msip34_1612"/>
<dbReference type="AlphaFoldDB" id="C6XE82"/>
<proteinExistence type="predicted"/>